<accession>A0ABN2XPW7</accession>
<dbReference type="PANTHER" id="PTHR44688">
    <property type="entry name" value="DNA-BINDING TRANSCRIPTIONAL ACTIVATOR DEVR_DOSR"/>
    <property type="match status" value="1"/>
</dbReference>
<dbReference type="InterPro" id="IPR036388">
    <property type="entry name" value="WH-like_DNA-bd_sf"/>
</dbReference>
<dbReference type="CDD" id="cd06170">
    <property type="entry name" value="LuxR_C_like"/>
    <property type="match status" value="1"/>
</dbReference>
<dbReference type="Proteomes" id="UP001500443">
    <property type="component" value="Unassembled WGS sequence"/>
</dbReference>
<dbReference type="SUPFAM" id="SSF46894">
    <property type="entry name" value="C-terminal effector domain of the bipartite response regulators"/>
    <property type="match status" value="1"/>
</dbReference>
<protein>
    <recommendedName>
        <fullName evidence="4">HTH luxR-type domain-containing protein</fullName>
    </recommendedName>
</protein>
<dbReference type="Pfam" id="PF00196">
    <property type="entry name" value="GerE"/>
    <property type="match status" value="1"/>
</dbReference>
<keyword evidence="3" id="KW-0804">Transcription</keyword>
<dbReference type="InterPro" id="IPR000792">
    <property type="entry name" value="Tscrpt_reg_LuxR_C"/>
</dbReference>
<reference evidence="5 6" key="1">
    <citation type="journal article" date="2019" name="Int. J. Syst. Evol. Microbiol.">
        <title>The Global Catalogue of Microorganisms (GCM) 10K type strain sequencing project: providing services to taxonomists for standard genome sequencing and annotation.</title>
        <authorList>
            <consortium name="The Broad Institute Genomics Platform"/>
            <consortium name="The Broad Institute Genome Sequencing Center for Infectious Disease"/>
            <person name="Wu L."/>
            <person name="Ma J."/>
        </authorList>
    </citation>
    <scope>NUCLEOTIDE SEQUENCE [LARGE SCALE GENOMIC DNA]</scope>
    <source>
        <strain evidence="5 6">JCM 15481</strain>
    </source>
</reference>
<evidence type="ECO:0000256" key="1">
    <source>
        <dbReference type="ARBA" id="ARBA00023015"/>
    </source>
</evidence>
<dbReference type="PRINTS" id="PR00038">
    <property type="entry name" value="HTHLUXR"/>
</dbReference>
<evidence type="ECO:0000256" key="3">
    <source>
        <dbReference type="ARBA" id="ARBA00023163"/>
    </source>
</evidence>
<evidence type="ECO:0000313" key="6">
    <source>
        <dbReference type="Proteomes" id="UP001500443"/>
    </source>
</evidence>
<gene>
    <name evidence="5" type="ORF">GCM10009802_15670</name>
</gene>
<evidence type="ECO:0000313" key="5">
    <source>
        <dbReference type="EMBL" id="GAA2115626.1"/>
    </source>
</evidence>
<sequence>MKSHGSGTTAREAPPVGLALLSDREREVLLLLADGPTNRRLASQLGVAERTVRAHLTNICRKLNVESRVQAALVGDRNRRALLRDVAGADDVAVRGNSRCPMVHE</sequence>
<proteinExistence type="predicted"/>
<dbReference type="SMART" id="SM00421">
    <property type="entry name" value="HTH_LUXR"/>
    <property type="match status" value="1"/>
</dbReference>
<dbReference type="EMBL" id="BAAAPF010000028">
    <property type="protein sequence ID" value="GAA2115626.1"/>
    <property type="molecule type" value="Genomic_DNA"/>
</dbReference>
<evidence type="ECO:0000259" key="4">
    <source>
        <dbReference type="PROSITE" id="PS50043"/>
    </source>
</evidence>
<feature type="domain" description="HTH luxR-type" evidence="4">
    <location>
        <begin position="14"/>
        <end position="79"/>
    </location>
</feature>
<keyword evidence="2" id="KW-0238">DNA-binding</keyword>
<keyword evidence="1" id="KW-0805">Transcription regulation</keyword>
<dbReference type="InterPro" id="IPR016032">
    <property type="entry name" value="Sig_transdc_resp-reg_C-effctor"/>
</dbReference>
<dbReference type="PANTHER" id="PTHR44688:SF16">
    <property type="entry name" value="DNA-BINDING TRANSCRIPTIONAL ACTIVATOR DEVR_DOSR"/>
    <property type="match status" value="1"/>
</dbReference>
<evidence type="ECO:0000256" key="2">
    <source>
        <dbReference type="ARBA" id="ARBA00023125"/>
    </source>
</evidence>
<comment type="caution">
    <text evidence="5">The sequence shown here is derived from an EMBL/GenBank/DDBJ whole genome shotgun (WGS) entry which is preliminary data.</text>
</comment>
<name>A0ABN2XPW7_9ACTN</name>
<organism evidence="5 6">
    <name type="scientific">Streptomyces synnematoformans</name>
    <dbReference type="NCBI Taxonomy" id="415721"/>
    <lineage>
        <taxon>Bacteria</taxon>
        <taxon>Bacillati</taxon>
        <taxon>Actinomycetota</taxon>
        <taxon>Actinomycetes</taxon>
        <taxon>Kitasatosporales</taxon>
        <taxon>Streptomycetaceae</taxon>
        <taxon>Streptomyces</taxon>
    </lineage>
</organism>
<keyword evidence="6" id="KW-1185">Reference proteome</keyword>
<dbReference type="PROSITE" id="PS50043">
    <property type="entry name" value="HTH_LUXR_2"/>
    <property type="match status" value="1"/>
</dbReference>
<dbReference type="Gene3D" id="1.10.10.10">
    <property type="entry name" value="Winged helix-like DNA-binding domain superfamily/Winged helix DNA-binding domain"/>
    <property type="match status" value="1"/>
</dbReference>